<evidence type="ECO:0000313" key="1">
    <source>
        <dbReference type="EMBL" id="MCA5893284.1"/>
    </source>
</evidence>
<accession>A0ABS7ZHH7</accession>
<name>A0ABS7ZHH7_9MICO</name>
<dbReference type="Proteomes" id="UP001319870">
    <property type="component" value="Unassembled WGS sequence"/>
</dbReference>
<proteinExistence type="predicted"/>
<protein>
    <submittedName>
        <fullName evidence="1">Uncharacterized protein</fullName>
    </submittedName>
</protein>
<reference evidence="1 2" key="1">
    <citation type="submission" date="2021-09" db="EMBL/GenBank/DDBJ databases">
        <title>Isoptericola luteus sp. nov., a novel bacterium isolated from Harbin, the capital city of Heilongjiang province.</title>
        <authorList>
            <person name="Li J."/>
        </authorList>
    </citation>
    <scope>NUCLEOTIDE SEQUENCE [LARGE SCALE GENOMIC DNA]</scope>
    <source>
        <strain evidence="1 2">NEAU-Y5</strain>
    </source>
</reference>
<comment type="caution">
    <text evidence="1">The sequence shown here is derived from an EMBL/GenBank/DDBJ whole genome shotgun (WGS) entry which is preliminary data.</text>
</comment>
<dbReference type="InterPro" id="IPR011043">
    <property type="entry name" value="Gal_Oxase/kelch_b-propeller"/>
</dbReference>
<gene>
    <name evidence="1" type="ORF">LEP48_07910</name>
</gene>
<evidence type="ECO:0000313" key="2">
    <source>
        <dbReference type="Proteomes" id="UP001319870"/>
    </source>
</evidence>
<keyword evidence="2" id="KW-1185">Reference proteome</keyword>
<sequence length="504" mass="53709">MASRGDELVLVGSAYDDRTERWTLAAWSSHEGESWPRDSAYEDLFPEDGPDKGSWFGEGTIVGDRLVAPVSIESSTQFLLVNRKADARWVGELDDEALQTDGTSREARQLAPSVQVSVTGDGPALTVVRGNGTAHFYDAELKYLGVLGAVTPWFRPLQTDDFRDGAPLPGVRTVFTDLGEDGWRSVGQTTQYVLEDDALVTSDDGAAPASDRRVIAGADPGSGQEVALYTGWDPDADTIVTTPWSRPLDGVWTQGVGFDEEFAAASTLVRTDDRWIAAGSRAESMNVDDLRHAAAWTSTDGIRWQDAGTLRSGPRGSDVAGACVLPTGEAVVVGSVDTGLIDEPVTWTSDGDTWTRRILDVGGDGSGHAERCLATDDGVTVFVDAGGRTQVFATQDGETIAKTWVAPEGTSLDSVVSWGESVVSAGWLDGAQYTGPVLRISREPAAPGPAWDWVPVPTRSRSGVTVHLQDDTLVVTTSDDAGVQAWRVDDVDALLARARPADDA</sequence>
<dbReference type="RefSeq" id="WP_225565045.1">
    <property type="nucleotide sequence ID" value="NZ_JAIXCQ010000004.1"/>
</dbReference>
<organism evidence="1 2">
    <name type="scientific">Isoptericola luteus</name>
    <dbReference type="NCBI Taxonomy" id="2879484"/>
    <lineage>
        <taxon>Bacteria</taxon>
        <taxon>Bacillati</taxon>
        <taxon>Actinomycetota</taxon>
        <taxon>Actinomycetes</taxon>
        <taxon>Micrococcales</taxon>
        <taxon>Promicromonosporaceae</taxon>
        <taxon>Isoptericola</taxon>
    </lineage>
</organism>
<dbReference type="SUPFAM" id="SSF50965">
    <property type="entry name" value="Galactose oxidase, central domain"/>
    <property type="match status" value="1"/>
</dbReference>
<dbReference type="EMBL" id="JAIXCQ010000004">
    <property type="protein sequence ID" value="MCA5893284.1"/>
    <property type="molecule type" value="Genomic_DNA"/>
</dbReference>